<evidence type="ECO:0000313" key="7">
    <source>
        <dbReference type="EMBL" id="MFD2094045.1"/>
    </source>
</evidence>
<organism evidence="7 8">
    <name type="scientific">Blastococcus deserti</name>
    <dbReference type="NCBI Taxonomy" id="2259033"/>
    <lineage>
        <taxon>Bacteria</taxon>
        <taxon>Bacillati</taxon>
        <taxon>Actinomycetota</taxon>
        <taxon>Actinomycetes</taxon>
        <taxon>Geodermatophilales</taxon>
        <taxon>Geodermatophilaceae</taxon>
        <taxon>Blastococcus</taxon>
    </lineage>
</organism>
<feature type="domain" description="Exonuclease" evidence="6">
    <location>
        <begin position="97"/>
        <end position="262"/>
    </location>
</feature>
<dbReference type="Pfam" id="PF00929">
    <property type="entry name" value="RNase_T"/>
    <property type="match status" value="1"/>
</dbReference>
<evidence type="ECO:0000256" key="1">
    <source>
        <dbReference type="ARBA" id="ARBA00022722"/>
    </source>
</evidence>
<accession>A0ABW4XH24</accession>
<dbReference type="PANTHER" id="PTHR30231">
    <property type="entry name" value="DNA POLYMERASE III SUBUNIT EPSILON"/>
    <property type="match status" value="1"/>
</dbReference>
<gene>
    <name evidence="7" type="ORF">ACFSHS_20965</name>
</gene>
<dbReference type="SMART" id="SM00479">
    <property type="entry name" value="EXOIII"/>
    <property type="match status" value="1"/>
</dbReference>
<dbReference type="PANTHER" id="PTHR30231:SF4">
    <property type="entry name" value="PROTEIN NEN2"/>
    <property type="match status" value="1"/>
</dbReference>
<feature type="region of interest" description="Disordered" evidence="4">
    <location>
        <begin position="36"/>
        <end position="62"/>
    </location>
</feature>
<feature type="compositionally biased region" description="Low complexity" evidence="4">
    <location>
        <begin position="46"/>
        <end position="62"/>
    </location>
</feature>
<evidence type="ECO:0000256" key="3">
    <source>
        <dbReference type="ARBA" id="ARBA00022839"/>
    </source>
</evidence>
<keyword evidence="5" id="KW-1133">Transmembrane helix</keyword>
<proteinExistence type="predicted"/>
<dbReference type="SUPFAM" id="SSF53098">
    <property type="entry name" value="Ribonuclease H-like"/>
    <property type="match status" value="1"/>
</dbReference>
<keyword evidence="1" id="KW-0540">Nuclease</keyword>
<evidence type="ECO:0000313" key="8">
    <source>
        <dbReference type="Proteomes" id="UP001597402"/>
    </source>
</evidence>
<evidence type="ECO:0000256" key="4">
    <source>
        <dbReference type="SAM" id="MobiDB-lite"/>
    </source>
</evidence>
<keyword evidence="5" id="KW-0812">Transmembrane</keyword>
<dbReference type="InterPro" id="IPR013520">
    <property type="entry name" value="Ribonucl_H"/>
</dbReference>
<evidence type="ECO:0000259" key="6">
    <source>
        <dbReference type="SMART" id="SM00479"/>
    </source>
</evidence>
<dbReference type="InterPro" id="IPR036397">
    <property type="entry name" value="RNaseH_sf"/>
</dbReference>
<dbReference type="Gene3D" id="3.30.420.10">
    <property type="entry name" value="Ribonuclease H-like superfamily/Ribonuclease H"/>
    <property type="match status" value="1"/>
</dbReference>
<name>A0ABW4XH24_9ACTN</name>
<keyword evidence="5" id="KW-0472">Membrane</keyword>
<dbReference type="RefSeq" id="WP_376880427.1">
    <property type="nucleotide sequence ID" value="NZ_JBHUHP010000030.1"/>
</dbReference>
<protein>
    <submittedName>
        <fullName evidence="7">PolC-type DNA polymerase III</fullName>
    </submittedName>
</protein>
<keyword evidence="3" id="KW-0269">Exonuclease</keyword>
<dbReference type="CDD" id="cd06127">
    <property type="entry name" value="DEDDh"/>
    <property type="match status" value="1"/>
</dbReference>
<dbReference type="InterPro" id="IPR012337">
    <property type="entry name" value="RNaseH-like_sf"/>
</dbReference>
<sequence>MFGVPIEVLVGVLVATGLGLLAALFLAERSSSRRAARKRAARKRQAAGASRTPAVPARRTPVPVAEPDGPLAFAEPGLRGGLFQYGGDASGLPVEAPYAVLAIETTGLSPAKGDRIVEIAVVRVDARGRVEDEYATLIDPGRDVGPLFVHGIANSDVLDAPTFEEVAGEVLARMEGAVVVAHNAAFVERFLAAELARMDVALPLNPALCALWLARRTMRTPDSRLPTLARAAGVPADDAHTARADARTVAALLPRLLGGMGTPPRYLTGLRALPELHRGAAPRIRAGEPRTGGDGWLASMVARLPRSVVEAPQADAQRYLDALVLALAEGRIVGGEAQHLLRLGGSAGLGAEQVLALHRRCLDHLRATALEGVILTTAELRQLKTVASGLGLADFFDDLRPTSPQDLLAARLR</sequence>
<feature type="transmembrane region" description="Helical" evidence="5">
    <location>
        <begin position="6"/>
        <end position="27"/>
    </location>
</feature>
<evidence type="ECO:0000256" key="2">
    <source>
        <dbReference type="ARBA" id="ARBA00022801"/>
    </source>
</evidence>
<feature type="compositionally biased region" description="Basic residues" evidence="4">
    <location>
        <begin position="36"/>
        <end position="45"/>
    </location>
</feature>
<keyword evidence="8" id="KW-1185">Reference proteome</keyword>
<keyword evidence="2" id="KW-0378">Hydrolase</keyword>
<reference evidence="8" key="1">
    <citation type="journal article" date="2019" name="Int. J. Syst. Evol. Microbiol.">
        <title>The Global Catalogue of Microorganisms (GCM) 10K type strain sequencing project: providing services to taxonomists for standard genome sequencing and annotation.</title>
        <authorList>
            <consortium name="The Broad Institute Genomics Platform"/>
            <consortium name="The Broad Institute Genome Sequencing Center for Infectious Disease"/>
            <person name="Wu L."/>
            <person name="Ma J."/>
        </authorList>
    </citation>
    <scope>NUCLEOTIDE SEQUENCE [LARGE SCALE GENOMIC DNA]</scope>
    <source>
        <strain evidence="8">JCM 3338</strain>
    </source>
</reference>
<dbReference type="Proteomes" id="UP001597402">
    <property type="component" value="Unassembled WGS sequence"/>
</dbReference>
<comment type="caution">
    <text evidence="7">The sequence shown here is derived from an EMBL/GenBank/DDBJ whole genome shotgun (WGS) entry which is preliminary data.</text>
</comment>
<dbReference type="EMBL" id="JBHUHP010000030">
    <property type="protein sequence ID" value="MFD2094045.1"/>
    <property type="molecule type" value="Genomic_DNA"/>
</dbReference>
<evidence type="ECO:0000256" key="5">
    <source>
        <dbReference type="SAM" id="Phobius"/>
    </source>
</evidence>